<dbReference type="PANTHER" id="PTHR30477:SF8">
    <property type="entry name" value="METAL TRANSPORT SYSTEM MEMBRANE PROTEIN CT_070-RELATED"/>
    <property type="match status" value="1"/>
</dbReference>
<dbReference type="GO" id="GO:0010043">
    <property type="term" value="P:response to zinc ion"/>
    <property type="evidence" value="ECO:0007669"/>
    <property type="project" value="TreeGrafter"/>
</dbReference>
<evidence type="ECO:0000256" key="3">
    <source>
        <dbReference type="ARBA" id="ARBA00022448"/>
    </source>
</evidence>
<evidence type="ECO:0000256" key="4">
    <source>
        <dbReference type="ARBA" id="ARBA00022475"/>
    </source>
</evidence>
<dbReference type="GO" id="GO:0043190">
    <property type="term" value="C:ATP-binding cassette (ABC) transporter complex"/>
    <property type="evidence" value="ECO:0007669"/>
    <property type="project" value="InterPro"/>
</dbReference>
<evidence type="ECO:0000256" key="2">
    <source>
        <dbReference type="ARBA" id="ARBA00008034"/>
    </source>
</evidence>
<feature type="transmembrane region" description="Helical" evidence="9">
    <location>
        <begin position="96"/>
        <end position="117"/>
    </location>
</feature>
<protein>
    <submittedName>
        <fullName evidence="10">Permease:zinc ABC transporter</fullName>
    </submittedName>
</protein>
<dbReference type="SUPFAM" id="SSF81345">
    <property type="entry name" value="ABC transporter involved in vitamin B12 uptake, BtuC"/>
    <property type="match status" value="1"/>
</dbReference>
<keyword evidence="4" id="KW-1003">Cell membrane</keyword>
<comment type="subcellular location">
    <subcellularLocation>
        <location evidence="1 8">Cell membrane</location>
        <topology evidence="1 8">Multi-pass membrane protein</topology>
    </subcellularLocation>
</comment>
<keyword evidence="6 9" id="KW-1133">Transmembrane helix</keyword>
<dbReference type="Gene3D" id="1.10.3470.10">
    <property type="entry name" value="ABC transporter involved in vitamin B12 uptake, BtuC"/>
    <property type="match status" value="1"/>
</dbReference>
<evidence type="ECO:0000256" key="7">
    <source>
        <dbReference type="ARBA" id="ARBA00023136"/>
    </source>
</evidence>
<dbReference type="GO" id="GO:0055085">
    <property type="term" value="P:transmembrane transport"/>
    <property type="evidence" value="ECO:0007669"/>
    <property type="project" value="InterPro"/>
</dbReference>
<keyword evidence="5 8" id="KW-0812">Transmembrane</keyword>
<feature type="transmembrane region" description="Helical" evidence="9">
    <location>
        <begin position="190"/>
        <end position="208"/>
    </location>
</feature>
<comment type="similarity">
    <text evidence="2 8">Belongs to the ABC-3 integral membrane protein family.</text>
</comment>
<dbReference type="InterPro" id="IPR037294">
    <property type="entry name" value="ABC_BtuC-like"/>
</dbReference>
<evidence type="ECO:0000256" key="1">
    <source>
        <dbReference type="ARBA" id="ARBA00004651"/>
    </source>
</evidence>
<evidence type="ECO:0000313" key="11">
    <source>
        <dbReference type="Proteomes" id="UP000002359"/>
    </source>
</evidence>
<dbReference type="AlphaFoldDB" id="D5AEV4"/>
<dbReference type="Proteomes" id="UP000002359">
    <property type="component" value="Chromosome"/>
</dbReference>
<keyword evidence="7 9" id="KW-0472">Membrane</keyword>
<feature type="transmembrane region" description="Helical" evidence="9">
    <location>
        <begin position="142"/>
        <end position="169"/>
    </location>
</feature>
<reference evidence="10 11" key="1">
    <citation type="journal article" date="2009" name="J. Infect. Dis.">
        <title>Clinical, experimental, and genomic differences between intermediately pathogenic, highly pathogenic, and epidemic Streptococcus suis.</title>
        <authorList>
            <person name="Ye C."/>
            <person name="Zheng H."/>
            <person name="Zhang J."/>
            <person name="Jing H."/>
            <person name="Wang L."/>
            <person name="Xiong Y."/>
            <person name="Wang W."/>
            <person name="Zhou Z."/>
            <person name="Sun Q."/>
            <person name="Luo X."/>
            <person name="Du H."/>
            <person name="Gottschalk M."/>
            <person name="Xu J."/>
        </authorList>
    </citation>
    <scope>NUCLEOTIDE SEQUENCE [LARGE SCALE GENOMIC DNA]</scope>
    <source>
        <strain evidence="10 11">GZ1</strain>
    </source>
</reference>
<name>D5AEV4_STRGZ</name>
<feature type="transmembrane region" description="Helical" evidence="9">
    <location>
        <begin position="12"/>
        <end position="35"/>
    </location>
</feature>
<dbReference type="HOGENOM" id="CLU_028808_4_1_9"/>
<evidence type="ECO:0000313" key="10">
    <source>
        <dbReference type="EMBL" id="ADE32347.1"/>
    </source>
</evidence>
<proteinExistence type="inferred from homology"/>
<dbReference type="EMBL" id="CP000837">
    <property type="protein sequence ID" value="ADE32347.1"/>
    <property type="molecule type" value="Genomic_DNA"/>
</dbReference>
<gene>
    <name evidence="10" type="ordered locus">SSGZ1_1891</name>
</gene>
<feature type="transmembrane region" description="Helical" evidence="9">
    <location>
        <begin position="238"/>
        <end position="256"/>
    </location>
</feature>
<keyword evidence="3 8" id="KW-0813">Transport</keyword>
<evidence type="ECO:0000256" key="5">
    <source>
        <dbReference type="ARBA" id="ARBA00022692"/>
    </source>
</evidence>
<evidence type="ECO:0000256" key="6">
    <source>
        <dbReference type="ARBA" id="ARBA00022989"/>
    </source>
</evidence>
<dbReference type="KEGG" id="ssw:SSGZ1_1891"/>
<feature type="transmembrane region" description="Helical" evidence="9">
    <location>
        <begin position="262"/>
        <end position="281"/>
    </location>
</feature>
<sequence>MCILPMSERRMVVFEVLLILMVIASSCGLLGSILVVKNQSMLADALSHSVLLGIVLGFFISHSLDSPLLIVGASLFGLLSVLAIDRLHSRKIAHDAATGLVFSFFFAVAVLLISLFARNVHLDVDLVLQGEVLFAPLHRMDVLAWSLPVSLVKSSLAWLVIVLFFAWAYHRLQVYLFDSNHARLSGLRTRILEMVILILVSLTTVLAFEAIGSMTVIVFLVAPSMAALCWVKSFWQLLLLGQGIAILTVVLGFLVANQLDLTMSGTCAVVSLLVVCSSIILKNTWSRSSDK</sequence>
<evidence type="ECO:0000256" key="9">
    <source>
        <dbReference type="SAM" id="Phobius"/>
    </source>
</evidence>
<dbReference type="Pfam" id="PF00950">
    <property type="entry name" value="ABC-3"/>
    <property type="match status" value="1"/>
</dbReference>
<feature type="transmembrane region" description="Helical" evidence="9">
    <location>
        <begin position="66"/>
        <end position="84"/>
    </location>
</feature>
<dbReference type="InterPro" id="IPR001626">
    <property type="entry name" value="ABC_TroCD"/>
</dbReference>
<organism evidence="10 11">
    <name type="scientific">Streptococcus suis (strain GZ1)</name>
    <dbReference type="NCBI Taxonomy" id="423211"/>
    <lineage>
        <taxon>Bacteria</taxon>
        <taxon>Bacillati</taxon>
        <taxon>Bacillota</taxon>
        <taxon>Bacilli</taxon>
        <taxon>Lactobacillales</taxon>
        <taxon>Streptococcaceae</taxon>
        <taxon>Streptococcus</taxon>
    </lineage>
</organism>
<evidence type="ECO:0000256" key="8">
    <source>
        <dbReference type="RuleBase" id="RU003943"/>
    </source>
</evidence>
<accession>D5AEV4</accession>
<dbReference type="PANTHER" id="PTHR30477">
    <property type="entry name" value="ABC-TRANSPORTER METAL-BINDING PROTEIN"/>
    <property type="match status" value="1"/>
</dbReference>
<dbReference type="PATRIC" id="fig|423211.3.peg.1863"/>